<dbReference type="GO" id="GO:0002189">
    <property type="term" value="C:ribose phosphate diphosphokinase complex"/>
    <property type="evidence" value="ECO:0007669"/>
    <property type="project" value="TreeGrafter"/>
</dbReference>
<dbReference type="Gene3D" id="3.40.50.2020">
    <property type="match status" value="2"/>
</dbReference>
<evidence type="ECO:0000313" key="5">
    <source>
        <dbReference type="EMBL" id="SLJ99694.1"/>
    </source>
</evidence>
<evidence type="ECO:0000259" key="3">
    <source>
        <dbReference type="Pfam" id="PF00156"/>
    </source>
</evidence>
<dbReference type="SUPFAM" id="SSF53271">
    <property type="entry name" value="PRTase-like"/>
    <property type="match status" value="2"/>
</dbReference>
<dbReference type="RefSeq" id="WP_079730490.1">
    <property type="nucleotide sequence ID" value="NZ_FVZE01000003.1"/>
</dbReference>
<dbReference type="AlphaFoldDB" id="A0A1U6HVJ5"/>
<dbReference type="InterPro" id="IPR029099">
    <property type="entry name" value="Pribosyltran_N"/>
</dbReference>
<evidence type="ECO:0000313" key="6">
    <source>
        <dbReference type="Proteomes" id="UP000190989"/>
    </source>
</evidence>
<keyword evidence="1 2" id="KW-0545">Nucleotide biosynthesis</keyword>
<dbReference type="GO" id="GO:0006164">
    <property type="term" value="P:purine nucleotide biosynthetic process"/>
    <property type="evidence" value="ECO:0007669"/>
    <property type="project" value="TreeGrafter"/>
</dbReference>
<dbReference type="GO" id="GO:0004749">
    <property type="term" value="F:ribose phosphate diphosphokinase activity"/>
    <property type="evidence" value="ECO:0007669"/>
    <property type="project" value="TreeGrafter"/>
</dbReference>
<dbReference type="GO" id="GO:0000287">
    <property type="term" value="F:magnesium ion binding"/>
    <property type="evidence" value="ECO:0007669"/>
    <property type="project" value="InterPro"/>
</dbReference>
<dbReference type="PANTHER" id="PTHR10210:SF41">
    <property type="entry name" value="RIBOSE-PHOSPHATE PYROPHOSPHOKINASE 1, CHLOROPLASTIC"/>
    <property type="match status" value="1"/>
</dbReference>
<keyword evidence="6" id="KW-1185">Reference proteome</keyword>
<dbReference type="CDD" id="cd06223">
    <property type="entry name" value="PRTases_typeI"/>
    <property type="match status" value="1"/>
</dbReference>
<dbReference type="Pfam" id="PF00156">
    <property type="entry name" value="Pribosyltran"/>
    <property type="match status" value="1"/>
</dbReference>
<evidence type="ECO:0000256" key="2">
    <source>
        <dbReference type="RuleBase" id="RU004324"/>
    </source>
</evidence>
<proteinExistence type="inferred from homology"/>
<gene>
    <name evidence="5" type="ORF">SAMN06295987_103141</name>
</gene>
<reference evidence="6" key="1">
    <citation type="submission" date="2017-02" db="EMBL/GenBank/DDBJ databases">
        <authorList>
            <person name="Varghese N."/>
            <person name="Submissions S."/>
        </authorList>
    </citation>
    <scope>NUCLEOTIDE SEQUENCE [LARGE SCALE GENOMIC DNA]</scope>
    <source>
        <strain evidence="6">SM117</strain>
    </source>
</reference>
<keyword evidence="5" id="KW-0418">Kinase</keyword>
<feature type="domain" description="Ribose-phosphate pyrophosphokinase N-terminal" evidence="4">
    <location>
        <begin position="8"/>
        <end position="113"/>
    </location>
</feature>
<accession>A0A1U6HVJ5</accession>
<dbReference type="GO" id="GO:0016301">
    <property type="term" value="F:kinase activity"/>
    <property type="evidence" value="ECO:0007669"/>
    <property type="project" value="UniProtKB-KW"/>
</dbReference>
<dbReference type="NCBIfam" id="TIGR01251">
    <property type="entry name" value="ribP_PPkin"/>
    <property type="match status" value="1"/>
</dbReference>
<feature type="domain" description="Phosphoribosyltransferase" evidence="3">
    <location>
        <begin position="140"/>
        <end position="245"/>
    </location>
</feature>
<comment type="similarity">
    <text evidence="2">Belongs to the ribose-phosphate pyrophosphokinase family.</text>
</comment>
<name>A0A1U6HVJ5_9SPHN</name>
<dbReference type="InterPro" id="IPR005946">
    <property type="entry name" value="Rib-P_diPkinase"/>
</dbReference>
<dbReference type="GO" id="GO:0006015">
    <property type="term" value="P:5-phosphoribose 1-diphosphate biosynthetic process"/>
    <property type="evidence" value="ECO:0007669"/>
    <property type="project" value="TreeGrafter"/>
</dbReference>
<dbReference type="GO" id="GO:0005737">
    <property type="term" value="C:cytoplasm"/>
    <property type="evidence" value="ECO:0007669"/>
    <property type="project" value="TreeGrafter"/>
</dbReference>
<dbReference type="InterPro" id="IPR029057">
    <property type="entry name" value="PRTase-like"/>
</dbReference>
<dbReference type="InterPro" id="IPR000836">
    <property type="entry name" value="PRTase_dom"/>
</dbReference>
<dbReference type="EMBL" id="FVZE01000003">
    <property type="protein sequence ID" value="SLJ99694.1"/>
    <property type="molecule type" value="Genomic_DNA"/>
</dbReference>
<dbReference type="Proteomes" id="UP000190989">
    <property type="component" value="Unassembled WGS sequence"/>
</dbReference>
<dbReference type="Pfam" id="PF13793">
    <property type="entry name" value="Pribosyltran_N"/>
    <property type="match status" value="1"/>
</dbReference>
<dbReference type="NCBIfam" id="NF005537">
    <property type="entry name" value="PRK07199.1"/>
    <property type="match status" value="1"/>
</dbReference>
<dbReference type="STRING" id="428990.SAMN06295987_103141"/>
<dbReference type="SMART" id="SM01400">
    <property type="entry name" value="Pribosyltran_N"/>
    <property type="match status" value="1"/>
</dbReference>
<protein>
    <submittedName>
        <fullName evidence="5">Ribose-phosphate pyrophosphokinase</fullName>
    </submittedName>
</protein>
<evidence type="ECO:0000259" key="4">
    <source>
        <dbReference type="Pfam" id="PF13793"/>
    </source>
</evidence>
<evidence type="ECO:0000256" key="1">
    <source>
        <dbReference type="ARBA" id="ARBA00022727"/>
    </source>
</evidence>
<dbReference type="FunFam" id="3.40.50.2020:FF:000014">
    <property type="entry name" value="Ribose-phosphate pyrophosphokinase 1"/>
    <property type="match status" value="1"/>
</dbReference>
<sequence>MNALVLGFAESRSSAAALAEQLGVPCDQIDVHRFPDRESLIRVPRSAGTVILHRSLDDPNAKLIELILAASAARDGGAQRVVLVAPYLAYMRQDIAFKPGEAVSQRVIGKLIAAHFDGIVTVDPHLHRVATFAEAVPGIPAIALSAAPVLASAIETEQNPVIVGPDSESRQWIESIARPLGLDMLLGSKERFGDRRVALSIAGIEKTKGRTAILVDDVISSGETLIAAACALREAGARRIEALATHCLASAEDIARMKASGIARIVSTDSIPGPTCGPTLAPLLADALKSSGLLQT</sequence>
<dbReference type="PANTHER" id="PTHR10210">
    <property type="entry name" value="RIBOSE-PHOSPHATE DIPHOSPHOKINASE FAMILY MEMBER"/>
    <property type="match status" value="1"/>
</dbReference>
<organism evidence="5 6">
    <name type="scientific">Novosphingobium mathurense</name>
    <dbReference type="NCBI Taxonomy" id="428990"/>
    <lineage>
        <taxon>Bacteria</taxon>
        <taxon>Pseudomonadati</taxon>
        <taxon>Pseudomonadota</taxon>
        <taxon>Alphaproteobacteria</taxon>
        <taxon>Sphingomonadales</taxon>
        <taxon>Sphingomonadaceae</taxon>
        <taxon>Novosphingobium</taxon>
    </lineage>
</organism>
<keyword evidence="5" id="KW-0808">Transferase</keyword>